<dbReference type="RefSeq" id="WP_135545801.1">
    <property type="nucleotide sequence ID" value="NZ_SPQQ01000002.1"/>
</dbReference>
<dbReference type="Proteomes" id="UP000298460">
    <property type="component" value="Unassembled WGS sequence"/>
</dbReference>
<keyword evidence="4" id="KW-0285">Flavoprotein</keyword>
<dbReference type="GO" id="GO:0010181">
    <property type="term" value="F:FMN binding"/>
    <property type="evidence" value="ECO:0007669"/>
    <property type="project" value="InterPro"/>
</dbReference>
<dbReference type="InterPro" id="IPR013785">
    <property type="entry name" value="Aldolase_TIM"/>
</dbReference>
<evidence type="ECO:0000256" key="4">
    <source>
        <dbReference type="ARBA" id="ARBA00022630"/>
    </source>
</evidence>
<evidence type="ECO:0000259" key="11">
    <source>
        <dbReference type="Pfam" id="PF07992"/>
    </source>
</evidence>
<dbReference type="SUPFAM" id="SSF51905">
    <property type="entry name" value="FAD/NAD(P)-binding domain"/>
    <property type="match status" value="1"/>
</dbReference>
<feature type="domain" description="FAD/NAD(P)-binding" evidence="11">
    <location>
        <begin position="388"/>
        <end position="494"/>
    </location>
</feature>
<dbReference type="GO" id="GO:0046872">
    <property type="term" value="F:metal ion binding"/>
    <property type="evidence" value="ECO:0007669"/>
    <property type="project" value="UniProtKB-KW"/>
</dbReference>
<comment type="caution">
    <text evidence="12">The sequence shown here is derived from an EMBL/GenBank/DDBJ whole genome shotgun (WGS) entry which is preliminary data.</text>
</comment>
<dbReference type="PANTHER" id="PTHR42917">
    <property type="entry name" value="2,4-DIENOYL-COA REDUCTASE"/>
    <property type="match status" value="1"/>
</dbReference>
<comment type="similarity">
    <text evidence="3">In the N-terminal section; belongs to the NADH:flavin oxidoreductase/NADH oxidase family.</text>
</comment>
<evidence type="ECO:0000256" key="5">
    <source>
        <dbReference type="ARBA" id="ARBA00022643"/>
    </source>
</evidence>
<dbReference type="Gene3D" id="3.50.50.60">
    <property type="entry name" value="FAD/NAD(P)-binding domain"/>
    <property type="match status" value="1"/>
</dbReference>
<sequence>MSDYQYLFSPIKLGKVELRNRVVFLPHLTMYGTRAGLESEYSHNYYAERAKGGAGLIIHGCNCSHPMGHLINVEVSAYDEENIPLYRKTVDMVHEHGAKIFGQLTFGGAQVVQWHPLLLWAPSNIPDHITKVGMVPKAMEIEDIRSVQKGFVQSALNMLKAGFDGVELKMAHDGLIRQFLSGYYNKRTDEYGGSFENRTRFALETIEAVRAAIGNDIPLGIRLVLDEFLADGFGLDYFIDVAKVLAATGKIDYISPSNASYLSYNLCAPTMFHPQGFAVGMIAQMKAAVDIPVFAFGRINDPVMAEKILADGQADLIAMARPMLCEPEWVNKAKAGKEDEIRKCVACNQGCITRCFEGLPIRCIQNPAGGREGKLGIGTVTVPDKKKRVMVVGGGPAGLKVAEVAAKRGHKVTLYEKGTQLGGQVNLAMIPPSRNEFGEIVRHLSIVSQKYGVDVKLQTEVTADMVLAEKPDAVVIATGSTPTAAPFAFDNQTKVYNVQELLSQKPNLGSKVVIFDDDLHWQSAGAALYVLEQGCELEVITTGFFFGKDLDFVDLLNAYPVFGENKVKITPASGIKEVSGRRVTVAGGFTPHETIIENVDTVIYATRNMPNEDLYFALKGKVAELHRIGDCVATRKVEHAIREGELLGREL</sequence>
<keyword evidence="13" id="KW-1185">Reference proteome</keyword>
<evidence type="ECO:0000256" key="7">
    <source>
        <dbReference type="ARBA" id="ARBA00023002"/>
    </source>
</evidence>
<keyword evidence="6" id="KW-0479">Metal-binding</keyword>
<keyword evidence="8" id="KW-0408">Iron</keyword>
<dbReference type="SUPFAM" id="SSF51971">
    <property type="entry name" value="Nucleotide-binding domain"/>
    <property type="match status" value="1"/>
</dbReference>
<dbReference type="GO" id="GO:0016491">
    <property type="term" value="F:oxidoreductase activity"/>
    <property type="evidence" value="ECO:0007669"/>
    <property type="project" value="UniProtKB-KW"/>
</dbReference>
<evidence type="ECO:0000256" key="8">
    <source>
        <dbReference type="ARBA" id="ARBA00023004"/>
    </source>
</evidence>
<evidence type="ECO:0000259" key="10">
    <source>
        <dbReference type="Pfam" id="PF00724"/>
    </source>
</evidence>
<keyword evidence="7" id="KW-0560">Oxidoreductase</keyword>
<dbReference type="SUPFAM" id="SSF51395">
    <property type="entry name" value="FMN-linked oxidoreductases"/>
    <property type="match status" value="1"/>
</dbReference>
<evidence type="ECO:0000256" key="6">
    <source>
        <dbReference type="ARBA" id="ARBA00022723"/>
    </source>
</evidence>
<dbReference type="GO" id="GO:0051536">
    <property type="term" value="F:iron-sulfur cluster binding"/>
    <property type="evidence" value="ECO:0007669"/>
    <property type="project" value="UniProtKB-KW"/>
</dbReference>
<dbReference type="PANTHER" id="PTHR42917:SF2">
    <property type="entry name" value="2,4-DIENOYL-COA REDUCTASE [(2E)-ENOYL-COA-PRODUCING]"/>
    <property type="match status" value="1"/>
</dbReference>
<dbReference type="InterPro" id="IPR023753">
    <property type="entry name" value="FAD/NAD-binding_dom"/>
</dbReference>
<dbReference type="Gene3D" id="3.20.20.70">
    <property type="entry name" value="Aldolase class I"/>
    <property type="match status" value="1"/>
</dbReference>
<accession>A0A4Z0RCF9</accession>
<dbReference type="Gene3D" id="3.40.50.720">
    <property type="entry name" value="NAD(P)-binding Rossmann-like Domain"/>
    <property type="match status" value="1"/>
</dbReference>
<proteinExistence type="inferred from homology"/>
<evidence type="ECO:0000256" key="1">
    <source>
        <dbReference type="ARBA" id="ARBA00001917"/>
    </source>
</evidence>
<dbReference type="InterPro" id="IPR001155">
    <property type="entry name" value="OxRdtase_FMN_N"/>
</dbReference>
<keyword evidence="9" id="KW-0411">Iron-sulfur</keyword>
<keyword evidence="5" id="KW-0288">FMN</keyword>
<dbReference type="InterPro" id="IPR051793">
    <property type="entry name" value="NADH:flavin_oxidoreductase"/>
</dbReference>
<dbReference type="Pfam" id="PF00724">
    <property type="entry name" value="Oxidored_FMN"/>
    <property type="match status" value="1"/>
</dbReference>
<evidence type="ECO:0000256" key="2">
    <source>
        <dbReference type="ARBA" id="ARBA00001966"/>
    </source>
</evidence>
<dbReference type="InterPro" id="IPR036188">
    <property type="entry name" value="FAD/NAD-bd_sf"/>
</dbReference>
<protein>
    <submittedName>
        <fullName evidence="12">FAD-dependent oxidoreductase</fullName>
    </submittedName>
</protein>
<dbReference type="EMBL" id="SPQQ01000002">
    <property type="protein sequence ID" value="TGE39306.1"/>
    <property type="molecule type" value="Genomic_DNA"/>
</dbReference>
<dbReference type="AlphaFoldDB" id="A0A4Z0RCF9"/>
<evidence type="ECO:0000313" key="12">
    <source>
        <dbReference type="EMBL" id="TGE39306.1"/>
    </source>
</evidence>
<evidence type="ECO:0000256" key="9">
    <source>
        <dbReference type="ARBA" id="ARBA00023014"/>
    </source>
</evidence>
<evidence type="ECO:0000256" key="3">
    <source>
        <dbReference type="ARBA" id="ARBA00011048"/>
    </source>
</evidence>
<organism evidence="12 13">
    <name type="scientific">Desulfosporosinus fructosivorans</name>
    <dbReference type="NCBI Taxonomy" id="2018669"/>
    <lineage>
        <taxon>Bacteria</taxon>
        <taxon>Bacillati</taxon>
        <taxon>Bacillota</taxon>
        <taxon>Clostridia</taxon>
        <taxon>Eubacteriales</taxon>
        <taxon>Desulfitobacteriaceae</taxon>
        <taxon>Desulfosporosinus</taxon>
    </lineage>
</organism>
<dbReference type="PRINTS" id="PR00368">
    <property type="entry name" value="FADPNR"/>
</dbReference>
<feature type="domain" description="NADH:flavin oxidoreductase/NADH oxidase N-terminal" evidence="10">
    <location>
        <begin position="7"/>
        <end position="340"/>
    </location>
</feature>
<gene>
    <name evidence="12" type="ORF">E4K67_07670</name>
</gene>
<name>A0A4Z0RCF9_9FIRM</name>
<dbReference type="OrthoDB" id="9772736at2"/>
<comment type="cofactor">
    <cofactor evidence="2">
        <name>[4Fe-4S] cluster</name>
        <dbReference type="ChEBI" id="CHEBI:49883"/>
    </cofactor>
</comment>
<reference evidence="12 13" key="1">
    <citation type="submission" date="2019-03" db="EMBL/GenBank/DDBJ databases">
        <title>Draft Genome Sequence of Desulfosporosinus fructosivorans Strain 63.6F, Isolated from Marine Sediment in the Baltic Sea.</title>
        <authorList>
            <person name="Hausmann B."/>
            <person name="Vandieken V."/>
            <person name="Pjevac P."/>
            <person name="Schreck K."/>
            <person name="Herbold C.W."/>
            <person name="Loy A."/>
        </authorList>
    </citation>
    <scope>NUCLEOTIDE SEQUENCE [LARGE SCALE GENOMIC DNA]</scope>
    <source>
        <strain evidence="12 13">63.6F</strain>
    </source>
</reference>
<comment type="cofactor">
    <cofactor evidence="1">
        <name>FMN</name>
        <dbReference type="ChEBI" id="CHEBI:58210"/>
    </cofactor>
</comment>
<evidence type="ECO:0000313" key="13">
    <source>
        <dbReference type="Proteomes" id="UP000298460"/>
    </source>
</evidence>
<dbReference type="Pfam" id="PF07992">
    <property type="entry name" value="Pyr_redox_2"/>
    <property type="match status" value="1"/>
</dbReference>